<dbReference type="OrthoDB" id="311801at2157"/>
<evidence type="ECO:0000313" key="1">
    <source>
        <dbReference type="EMBL" id="CQR50478.1"/>
    </source>
</evidence>
<dbReference type="EMBL" id="CSTE01000002">
    <property type="protein sequence ID" value="CQR50478.1"/>
    <property type="molecule type" value="Genomic_DNA"/>
</dbReference>
<dbReference type="InterPro" id="IPR043811">
    <property type="entry name" value="DUF5793"/>
</dbReference>
<dbReference type="Pfam" id="PF19106">
    <property type="entry name" value="DUF5793"/>
    <property type="match status" value="1"/>
</dbReference>
<sequence length="157" mass="17744">MRRDYFELDVRDVDWYEDDGDPRQPTVSIDFYGPAEELRSRFLSTGGDVVAAEELDVSFRLQDSVDDDDARGVVSVTDRLTGDYVLELNARAEDVLDFIRAAREYGRVAGDDEGRYRVDVAIEGDHFETFEKSTFLVYDGDGTLLRSQSLIPSGVEL</sequence>
<dbReference type="RefSeq" id="WP_089778568.1">
    <property type="nucleotide sequence ID" value="NZ_CABLRR010000002.1"/>
</dbReference>
<gene>
    <name evidence="1" type="ORF">BN996_01958</name>
</gene>
<proteinExistence type="predicted"/>
<accession>A0A0D6JS61</accession>
<protein>
    <submittedName>
        <fullName evidence="1">Uncharacterized protein</fullName>
    </submittedName>
</protein>
<reference evidence="2" key="1">
    <citation type="submission" date="2015-03" db="EMBL/GenBank/DDBJ databases">
        <authorList>
            <person name="Urmite Genomes"/>
        </authorList>
    </citation>
    <scope>NUCLEOTIDE SEQUENCE [LARGE SCALE GENOMIC DNA]</scope>
    <source>
        <strain evidence="2">Arc-Hr</strain>
    </source>
</reference>
<evidence type="ECO:0000313" key="2">
    <source>
        <dbReference type="Proteomes" id="UP000198902"/>
    </source>
</evidence>
<name>A0A0D6JS61_9EURY</name>
<dbReference type="AlphaFoldDB" id="A0A0D6JS61"/>
<organism evidence="1 2">
    <name type="scientific">Haloferax massiliensis</name>
    <dbReference type="NCBI Taxonomy" id="1476858"/>
    <lineage>
        <taxon>Archaea</taxon>
        <taxon>Methanobacteriati</taxon>
        <taxon>Methanobacteriota</taxon>
        <taxon>Stenosarchaea group</taxon>
        <taxon>Halobacteria</taxon>
        <taxon>Halobacteriales</taxon>
        <taxon>Haloferacaceae</taxon>
        <taxon>Haloferax</taxon>
    </lineage>
</organism>
<keyword evidence="2" id="KW-1185">Reference proteome</keyword>
<dbReference type="Proteomes" id="UP000198902">
    <property type="component" value="Unassembled WGS sequence"/>
</dbReference>